<evidence type="ECO:0000313" key="2">
    <source>
        <dbReference type="Proteomes" id="UP000474159"/>
    </source>
</evidence>
<name>A0A6L3ST58_9HYPH</name>
<dbReference type="EMBL" id="VZZK01000027">
    <property type="protein sequence ID" value="KAB1076771.1"/>
    <property type="molecule type" value="Genomic_DNA"/>
</dbReference>
<proteinExistence type="predicted"/>
<sequence length="67" mass="7265">MSEPIVLSGPEPISPIERTIACCLEAREAMGQIADPFLQTLMDMLLLELGSRLAADLHPSVPDAFRS</sequence>
<protein>
    <submittedName>
        <fullName evidence="1">Uncharacterized protein</fullName>
    </submittedName>
</protein>
<dbReference type="AlphaFoldDB" id="A0A6L3ST58"/>
<gene>
    <name evidence="1" type="ORF">F6X53_22040</name>
</gene>
<dbReference type="Proteomes" id="UP000474159">
    <property type="component" value="Unassembled WGS sequence"/>
</dbReference>
<comment type="caution">
    <text evidence="1">The sequence shown here is derived from an EMBL/GenBank/DDBJ whole genome shotgun (WGS) entry which is preliminary data.</text>
</comment>
<keyword evidence="2" id="KW-1185">Reference proteome</keyword>
<evidence type="ECO:0000313" key="1">
    <source>
        <dbReference type="EMBL" id="KAB1076771.1"/>
    </source>
</evidence>
<reference evidence="1 2" key="1">
    <citation type="submission" date="2019-09" db="EMBL/GenBank/DDBJ databases">
        <title>YIM 48816 draft genome.</title>
        <authorList>
            <person name="Jiang L."/>
        </authorList>
    </citation>
    <scope>NUCLEOTIDE SEQUENCE [LARGE SCALE GENOMIC DNA]</scope>
    <source>
        <strain evidence="1 2">YIM 48816</strain>
    </source>
</reference>
<organism evidence="1 2">
    <name type="scientific">Methylobacterium soli</name>
    <dbReference type="NCBI Taxonomy" id="553447"/>
    <lineage>
        <taxon>Bacteria</taxon>
        <taxon>Pseudomonadati</taxon>
        <taxon>Pseudomonadota</taxon>
        <taxon>Alphaproteobacteria</taxon>
        <taxon>Hyphomicrobiales</taxon>
        <taxon>Methylobacteriaceae</taxon>
        <taxon>Methylobacterium</taxon>
    </lineage>
</organism>
<accession>A0A6L3ST58</accession>